<evidence type="ECO:0000259" key="11">
    <source>
        <dbReference type="PROSITE" id="PS52039"/>
    </source>
</evidence>
<dbReference type="GO" id="GO:0006265">
    <property type="term" value="P:DNA topological change"/>
    <property type="evidence" value="ECO:0007669"/>
    <property type="project" value="UniProtKB-UniRule"/>
</dbReference>
<dbReference type="Pfam" id="PF01131">
    <property type="entry name" value="Topoisom_bac"/>
    <property type="match status" value="1"/>
</dbReference>
<dbReference type="PRINTS" id="PR00417">
    <property type="entry name" value="PRTPISMRASEI"/>
</dbReference>
<keyword evidence="4" id="KW-0460">Magnesium</keyword>
<organism evidence="12 13">
    <name type="scientific">Dermatophilus congolensis</name>
    <dbReference type="NCBI Taxonomy" id="1863"/>
    <lineage>
        <taxon>Bacteria</taxon>
        <taxon>Bacillati</taxon>
        <taxon>Actinomycetota</taxon>
        <taxon>Actinomycetes</taxon>
        <taxon>Micrococcales</taxon>
        <taxon>Dermatophilaceae</taxon>
        <taxon>Dermatophilus</taxon>
    </lineage>
</organism>
<dbReference type="InterPro" id="IPR005733">
    <property type="entry name" value="TopoI_bac-type"/>
</dbReference>
<dbReference type="Gene3D" id="2.70.20.10">
    <property type="entry name" value="Topoisomerase I, domain 3"/>
    <property type="match status" value="1"/>
</dbReference>
<feature type="domain" description="Toprim" evidence="10">
    <location>
        <begin position="6"/>
        <end position="129"/>
    </location>
</feature>
<dbReference type="NCBIfam" id="TIGR01051">
    <property type="entry name" value="topA_bact"/>
    <property type="match status" value="1"/>
</dbReference>
<feature type="region of interest" description="Disordered" evidence="9">
    <location>
        <begin position="862"/>
        <end position="927"/>
    </location>
</feature>
<dbReference type="InterPro" id="IPR013824">
    <property type="entry name" value="Topo_IA_cen_sub1"/>
</dbReference>
<keyword evidence="6 8" id="KW-0238">DNA-binding</keyword>
<dbReference type="CDD" id="cd00186">
    <property type="entry name" value="TOP1Ac"/>
    <property type="match status" value="1"/>
</dbReference>
<feature type="site" description="Interaction with DNA" evidence="8">
    <location>
        <position position="326"/>
    </location>
</feature>
<keyword evidence="3" id="KW-0479">Metal-binding</keyword>
<dbReference type="Gene3D" id="1.10.460.10">
    <property type="entry name" value="Topoisomerase I, domain 2"/>
    <property type="match status" value="1"/>
</dbReference>
<dbReference type="SUPFAM" id="SSF56712">
    <property type="entry name" value="Prokaryotic type I DNA topoisomerase"/>
    <property type="match status" value="1"/>
</dbReference>
<dbReference type="EC" id="5.6.2.1" evidence="8"/>
<proteinExistence type="inferred from homology"/>
<evidence type="ECO:0000256" key="8">
    <source>
        <dbReference type="HAMAP-Rule" id="MF_00952"/>
    </source>
</evidence>
<dbReference type="InterPro" id="IPR000380">
    <property type="entry name" value="Topo_IA"/>
</dbReference>
<feature type="active site" description="O-(5'-phospho-DNA)-tyrosine intermediate" evidence="8">
    <location>
        <position position="324"/>
    </location>
</feature>
<feature type="site" description="Interaction with DNA" evidence="8">
    <location>
        <position position="158"/>
    </location>
</feature>
<feature type="domain" description="Topo IA-type catalytic" evidence="11">
    <location>
        <begin position="144"/>
        <end position="603"/>
    </location>
</feature>
<dbReference type="GO" id="GO:0003917">
    <property type="term" value="F:DNA topoisomerase type I (single strand cut, ATP-independent) activity"/>
    <property type="evidence" value="ECO:0007669"/>
    <property type="project" value="UniProtKB-UniRule"/>
</dbReference>
<dbReference type="PROSITE" id="PS50880">
    <property type="entry name" value="TOPRIM"/>
    <property type="match status" value="1"/>
</dbReference>
<feature type="site" description="Interaction with DNA" evidence="8">
    <location>
        <position position="163"/>
    </location>
</feature>
<feature type="region of interest" description="Disordered" evidence="9">
    <location>
        <begin position="654"/>
        <end position="686"/>
    </location>
</feature>
<reference evidence="12 13" key="1">
    <citation type="submission" date="2017-06" db="EMBL/GenBank/DDBJ databases">
        <authorList>
            <consortium name="Pathogen Informatics"/>
        </authorList>
    </citation>
    <scope>NUCLEOTIDE SEQUENCE [LARGE SCALE GENOMIC DNA]</scope>
    <source>
        <strain evidence="12 13">NCTC13039</strain>
    </source>
</reference>
<feature type="compositionally biased region" description="Basic residues" evidence="9">
    <location>
        <begin position="897"/>
        <end position="927"/>
    </location>
</feature>
<evidence type="ECO:0000313" key="12">
    <source>
        <dbReference type="EMBL" id="SNV19155.1"/>
    </source>
</evidence>
<comment type="subunit">
    <text evidence="8">Monomer.</text>
</comment>
<dbReference type="KEGG" id="dco:SAMEA4475696_0641"/>
<comment type="similarity">
    <text evidence="2 8">Belongs to the type IA topoisomerase family.</text>
</comment>
<dbReference type="PANTHER" id="PTHR42785:SF1">
    <property type="entry name" value="DNA TOPOISOMERASE"/>
    <property type="match status" value="1"/>
</dbReference>
<dbReference type="InterPro" id="IPR023406">
    <property type="entry name" value="Topo_IA_AS"/>
</dbReference>
<dbReference type="AlphaFoldDB" id="A0A239VAI2"/>
<feature type="site" description="Interaction with DNA" evidence="8">
    <location>
        <position position="535"/>
    </location>
</feature>
<feature type="site" description="Interaction with DNA" evidence="8">
    <location>
        <position position="154"/>
    </location>
</feature>
<dbReference type="Pfam" id="PF13368">
    <property type="entry name" value="Toprim_C_rpt"/>
    <property type="match status" value="4"/>
</dbReference>
<dbReference type="PROSITE" id="PS00396">
    <property type="entry name" value="TOPO_IA_1"/>
    <property type="match status" value="1"/>
</dbReference>
<evidence type="ECO:0000256" key="3">
    <source>
        <dbReference type="ARBA" id="ARBA00022723"/>
    </source>
</evidence>
<dbReference type="SMART" id="SM00493">
    <property type="entry name" value="TOPRIM"/>
    <property type="match status" value="1"/>
</dbReference>
<protein>
    <recommendedName>
        <fullName evidence="8">DNA topoisomerase 1</fullName>
        <ecNumber evidence="8">5.6.2.1</ecNumber>
    </recommendedName>
    <alternativeName>
        <fullName evidence="8">DNA topoisomerase I</fullName>
    </alternativeName>
</protein>
<dbReference type="GO" id="GO:0046872">
    <property type="term" value="F:metal ion binding"/>
    <property type="evidence" value="ECO:0007669"/>
    <property type="project" value="UniProtKB-KW"/>
</dbReference>
<sequence length="927" mass="100765">MAESGTKLVIVESPAKAKTIAGYLGAGFEVEASVGHIRDLPTPSQLPPAEKKGPFGKFAVDVENGFAPYYVVSSEKKTKVAELKRLLRSADELYLATDEDREGEAIAWHLLEVLKPKVPVKRMVFHEITKDAITKAVQNTRDLDHDLVDAQESRRILDRLYGYEVSPVLWRKVRPGLSAGRVQSVSTRLVVERERERMAFVVANYWDASARFVTRSGGGEDFTAKLTGVGGVRVASGRDFSDAGELTGKGVRHLGEVEAQAIASAVSGGVGTVTSVQEKPYTRRPAAPFTTSTLQQEAGRKLRLSSRNAMRVAQRLYENGYITYMRTDSTTLSESALSAARGQARDMYGAEFVPDKPRRYEKKVKNAQEAHEAIRPAGDVFRTPAQVAGQLTGEDFALYELIWKRTVASQMADARGSTASLRVSVPVADVEVAGESVESAEFSASGTVITFRGFLAAYEEGRDEDRRGAVEHSAERRLPKLGEGVELDCADAQAEGHQTNPPARYTEATLVKAMEELGIGRPSTYAATVATIQDRGYVNSRGQALVPTWLAFAVTRLLEEHFPTLVDYQFTARMEEDLDAIASGDEGRVEWLTQFYFGNDGAVSDDREPHEGLAELVANLGEIDAKGISTIDLGEGMVVRVGRYGPYVEEVASADGEPVDGASGEGDSSKRGRRATVNDDIAPDEMTPQKARELLELAADDGRELGKDPQTGHMIVAKSGRFGPYVSEILPEPEEGTPKSKQPKPRTASLFRSMNLATVSLDEALKLLSLPRVVGVDPDSGEEITAQNGRYGPYLKKEKDSRSLDTEDQIFTVTLEEALALYAQPKRRGRAAARPPIADLGPDPVTGKNVVVKEGRFGPYVTDGETNATLRSGDDPETITAERGFELLAEKRAKGPVTRKRTTAKKAPAKKSTAKKTTTKKAAPKKA</sequence>
<dbReference type="InterPro" id="IPR013826">
    <property type="entry name" value="Topo_IA_cen_sub3"/>
</dbReference>
<dbReference type="SMART" id="SM00437">
    <property type="entry name" value="TOP1Ac"/>
    <property type="match status" value="1"/>
</dbReference>
<dbReference type="CDD" id="cd03363">
    <property type="entry name" value="TOPRIM_TopoIA_TopoI"/>
    <property type="match status" value="1"/>
</dbReference>
<feature type="site" description="Interaction with DNA" evidence="8">
    <location>
        <position position="36"/>
    </location>
</feature>
<evidence type="ECO:0000256" key="1">
    <source>
        <dbReference type="ARBA" id="ARBA00000213"/>
    </source>
</evidence>
<dbReference type="Gene3D" id="3.40.50.140">
    <property type="match status" value="1"/>
</dbReference>
<dbReference type="InterPro" id="IPR003602">
    <property type="entry name" value="Topo_IA_DNA-bd_dom"/>
</dbReference>
<dbReference type="InterPro" id="IPR023405">
    <property type="entry name" value="Topo_IA_core_domain"/>
</dbReference>
<evidence type="ECO:0000313" key="13">
    <source>
        <dbReference type="Proteomes" id="UP000242637"/>
    </source>
</evidence>
<feature type="site" description="Interaction with DNA" evidence="8">
    <location>
        <position position="155"/>
    </location>
</feature>
<evidence type="ECO:0000256" key="7">
    <source>
        <dbReference type="ARBA" id="ARBA00023235"/>
    </source>
</evidence>
<evidence type="ECO:0000256" key="4">
    <source>
        <dbReference type="ARBA" id="ARBA00022842"/>
    </source>
</evidence>
<feature type="compositionally biased region" description="Basic and acidic residues" evidence="9">
    <location>
        <begin position="883"/>
        <end position="893"/>
    </location>
</feature>
<name>A0A239VAI2_9MICO</name>
<feature type="region of interest" description="Interaction with DNA" evidence="8">
    <location>
        <begin position="178"/>
        <end position="183"/>
    </location>
</feature>
<dbReference type="InterPro" id="IPR025589">
    <property type="entry name" value="Toprim_C_rpt"/>
</dbReference>
<dbReference type="InterPro" id="IPR028612">
    <property type="entry name" value="Topoisom_1_IA"/>
</dbReference>
<dbReference type="Gene3D" id="1.10.290.10">
    <property type="entry name" value="Topoisomerase I, domain 4"/>
    <property type="match status" value="1"/>
</dbReference>
<evidence type="ECO:0000256" key="6">
    <source>
        <dbReference type="ARBA" id="ARBA00023125"/>
    </source>
</evidence>
<dbReference type="InterPro" id="IPR034149">
    <property type="entry name" value="TOPRIM_TopoI"/>
</dbReference>
<keyword evidence="13" id="KW-1185">Reference proteome</keyword>
<keyword evidence="5 8" id="KW-0799">Topoisomerase</keyword>
<evidence type="ECO:0000256" key="5">
    <source>
        <dbReference type="ARBA" id="ARBA00023029"/>
    </source>
</evidence>
<dbReference type="PROSITE" id="PS52039">
    <property type="entry name" value="TOPO_IA_2"/>
    <property type="match status" value="1"/>
</dbReference>
<keyword evidence="7 8" id="KW-0413">Isomerase</keyword>
<dbReference type="InterPro" id="IPR003601">
    <property type="entry name" value="Topo_IA_2"/>
</dbReference>
<evidence type="ECO:0000256" key="9">
    <source>
        <dbReference type="SAM" id="MobiDB-lite"/>
    </source>
</evidence>
<accession>A0A239VAI2</accession>
<dbReference type="InterPro" id="IPR013497">
    <property type="entry name" value="Topo_IA_cen"/>
</dbReference>
<dbReference type="STRING" id="1121387.GCA_000429885_01738"/>
<feature type="site" description="Interaction with DNA" evidence="8">
    <location>
        <position position="170"/>
    </location>
</feature>
<dbReference type="Pfam" id="PF01751">
    <property type="entry name" value="Toprim"/>
    <property type="match status" value="1"/>
</dbReference>
<comment type="function">
    <text evidence="8">Releases the supercoiling and torsional tension of DNA, which is introduced during the DNA replication and transcription, by transiently cleaving and rejoining one strand of the DNA duplex. Introduces a single-strand break via transesterification at a target site in duplex DNA. The scissile phosphodiester is attacked by the catalytic tyrosine of the enzyme, resulting in the formation of a DNA-(5'-phosphotyrosyl)-enzyme intermediate and the expulsion of a 3'-OH DNA strand. The free DNA strand then undergoes passage around the unbroken strand, thus removing DNA supercoils. Finally, in the religation step, the DNA 3'-OH attacks the covalent intermediate to expel the active-site tyrosine and restore the DNA phosphodiester backbone.</text>
</comment>
<dbReference type="GO" id="GO:0003677">
    <property type="term" value="F:DNA binding"/>
    <property type="evidence" value="ECO:0007669"/>
    <property type="project" value="UniProtKB-KW"/>
</dbReference>
<dbReference type="Proteomes" id="UP000242637">
    <property type="component" value="Chromosome 1"/>
</dbReference>
<evidence type="ECO:0000256" key="2">
    <source>
        <dbReference type="ARBA" id="ARBA00009446"/>
    </source>
</evidence>
<comment type="catalytic activity">
    <reaction evidence="1 8">
        <text>ATP-independent breakage of single-stranded DNA, followed by passage and rejoining.</text>
        <dbReference type="EC" id="5.6.2.1"/>
    </reaction>
</comment>
<dbReference type="HAMAP" id="MF_00952">
    <property type="entry name" value="Topoisom_1_prok"/>
    <property type="match status" value="1"/>
</dbReference>
<gene>
    <name evidence="8 12" type="primary">topA</name>
    <name evidence="12" type="ORF">SAMEA4475696_00641</name>
</gene>
<evidence type="ECO:0000259" key="10">
    <source>
        <dbReference type="PROSITE" id="PS50880"/>
    </source>
</evidence>
<dbReference type="PANTHER" id="PTHR42785">
    <property type="entry name" value="DNA TOPOISOMERASE, TYPE IA, CORE"/>
    <property type="match status" value="1"/>
</dbReference>
<dbReference type="InterPro" id="IPR006171">
    <property type="entry name" value="TOPRIM_dom"/>
</dbReference>
<dbReference type="InterPro" id="IPR013825">
    <property type="entry name" value="Topo_IA_cen_sub2"/>
</dbReference>
<dbReference type="EMBL" id="LT906453">
    <property type="protein sequence ID" value="SNV19155.1"/>
    <property type="molecule type" value="Genomic_DNA"/>
</dbReference>
<dbReference type="SMART" id="SM00436">
    <property type="entry name" value="TOP1Bc"/>
    <property type="match status" value="1"/>
</dbReference>